<proteinExistence type="predicted"/>
<dbReference type="Gene3D" id="3.40.50.2300">
    <property type="match status" value="1"/>
</dbReference>
<dbReference type="AlphaFoldDB" id="T0J787"/>
<dbReference type="InterPro" id="IPR001789">
    <property type="entry name" value="Sig_transdc_resp-reg_receiver"/>
</dbReference>
<dbReference type="GO" id="GO:0000160">
    <property type="term" value="P:phosphorelay signal transduction system"/>
    <property type="evidence" value="ECO:0007669"/>
    <property type="project" value="InterPro"/>
</dbReference>
<dbReference type="PROSITE" id="PS50110">
    <property type="entry name" value="RESPONSE_REGULATORY"/>
    <property type="match status" value="1"/>
</dbReference>
<dbReference type="InterPro" id="IPR011006">
    <property type="entry name" value="CheY-like_superfamily"/>
</dbReference>
<keyword evidence="4" id="KW-1185">Reference proteome</keyword>
<protein>
    <recommendedName>
        <fullName evidence="2">Response regulatory domain-containing protein</fullName>
    </recommendedName>
</protein>
<dbReference type="RefSeq" id="WP_021233219.1">
    <property type="nucleotide sequence ID" value="NZ_ATHL01000050.1"/>
</dbReference>
<accession>T0J787</accession>
<evidence type="ECO:0000256" key="1">
    <source>
        <dbReference type="PROSITE-ProRule" id="PRU00169"/>
    </source>
</evidence>
<feature type="domain" description="Response regulatory" evidence="2">
    <location>
        <begin position="7"/>
        <end position="118"/>
    </location>
</feature>
<dbReference type="Proteomes" id="UP000015527">
    <property type="component" value="Unassembled WGS sequence"/>
</dbReference>
<evidence type="ECO:0000313" key="3">
    <source>
        <dbReference type="EMBL" id="EQB17794.1"/>
    </source>
</evidence>
<gene>
    <name evidence="3" type="ORF">L284_06335</name>
</gene>
<dbReference type="eggNOG" id="COG0784">
    <property type="taxonomic scope" value="Bacteria"/>
</dbReference>
<sequence length="121" mass="13160">MTLSHRRILVVEDEYMLAMDLRRDLEDAGAEVIGPEPSVARALSRIPSETKIDAAVLDVNLGDEEAFPVADELTARGIPFVFATGYGDDAVALRFPGVTTCSKPLDVQAMLRVLETLTRDA</sequence>
<evidence type="ECO:0000259" key="2">
    <source>
        <dbReference type="PROSITE" id="PS50110"/>
    </source>
</evidence>
<dbReference type="SMART" id="SM00448">
    <property type="entry name" value="REC"/>
    <property type="match status" value="1"/>
</dbReference>
<evidence type="ECO:0000313" key="4">
    <source>
        <dbReference type="Proteomes" id="UP000015527"/>
    </source>
</evidence>
<feature type="modified residue" description="4-aspartylphosphate" evidence="1">
    <location>
        <position position="58"/>
    </location>
</feature>
<keyword evidence="1" id="KW-0597">Phosphoprotein</keyword>
<organism evidence="3 4">
    <name type="scientific">Novosphingobium lindaniclasticum LE124</name>
    <dbReference type="NCBI Taxonomy" id="1096930"/>
    <lineage>
        <taxon>Bacteria</taxon>
        <taxon>Pseudomonadati</taxon>
        <taxon>Pseudomonadota</taxon>
        <taxon>Alphaproteobacteria</taxon>
        <taxon>Sphingomonadales</taxon>
        <taxon>Sphingomonadaceae</taxon>
        <taxon>Novosphingobium</taxon>
    </lineage>
</organism>
<reference evidence="3 4" key="1">
    <citation type="journal article" date="2013" name="Genome Announc.">
        <title>Genome Sequence of Novosphingobium lindaniclasticum LE124T, Isolated from a Hexachlorocyclohexane Dumpsite.</title>
        <authorList>
            <person name="Saxena A."/>
            <person name="Nayyar N."/>
            <person name="Sangwan N."/>
            <person name="Kumari R."/>
            <person name="Khurana J.P."/>
            <person name="Lal R."/>
        </authorList>
    </citation>
    <scope>NUCLEOTIDE SEQUENCE [LARGE SCALE GENOMIC DNA]</scope>
    <source>
        <strain evidence="3 4">LE124</strain>
    </source>
</reference>
<comment type="caution">
    <text evidence="3">The sequence shown here is derived from an EMBL/GenBank/DDBJ whole genome shotgun (WGS) entry which is preliminary data.</text>
</comment>
<dbReference type="OrthoDB" id="582170at2"/>
<dbReference type="PATRIC" id="fig|1096930.3.peg.1255"/>
<dbReference type="EMBL" id="ATHL01000050">
    <property type="protein sequence ID" value="EQB17794.1"/>
    <property type="molecule type" value="Genomic_DNA"/>
</dbReference>
<dbReference type="SUPFAM" id="SSF52172">
    <property type="entry name" value="CheY-like"/>
    <property type="match status" value="1"/>
</dbReference>
<name>T0J787_9SPHN</name>